<comment type="caution">
    <text evidence="2">The sequence shown here is derived from an EMBL/GenBank/DDBJ whole genome shotgun (WGS) entry which is preliminary data.</text>
</comment>
<gene>
    <name evidence="2" type="ORF">F5050DRAFT_1780604</name>
</gene>
<organism evidence="2 3">
    <name type="scientific">Lentinula boryana</name>
    <dbReference type="NCBI Taxonomy" id="40481"/>
    <lineage>
        <taxon>Eukaryota</taxon>
        <taxon>Fungi</taxon>
        <taxon>Dikarya</taxon>
        <taxon>Basidiomycota</taxon>
        <taxon>Agaricomycotina</taxon>
        <taxon>Agaricomycetes</taxon>
        <taxon>Agaricomycetidae</taxon>
        <taxon>Agaricales</taxon>
        <taxon>Marasmiineae</taxon>
        <taxon>Omphalotaceae</taxon>
        <taxon>Lentinula</taxon>
    </lineage>
</organism>
<keyword evidence="3" id="KW-1185">Reference proteome</keyword>
<sequence length="513" mass="56451">MAEYGLGAIIFYEIPFKSSSELENTDNDKNSSPQCNDQWTLESVFGDGDPGSETGMNVEELLEGIDARIVYVPLYACTSFVTGQVMNSFIRRLDSEGRNMDPLCVPGGFGFGVDSKGFNRFDRGSECHPPHISLTSTSEGLRNSNLCDFLPFQLAARFLANLPSSAGLTEKEHESTLPILRKAPTVEPASNIVEEQWELDWVDAELRGDSSRPAAAHQVEVADNNIPLQETYEEVEEGEQSFVTALDSFVSDDFQHVPILEGKSQTRGYPLYPPDSVLLKLPDNTFTPTIATLTNSGLDTECEHNFNSALVSITNLVPIDHTVTESRRPNEYMKSEETKLCSKSTYSFAVLDHDLVRSNNSLTFNISNDDSPSFSTASDLVSVRRSIPLEHTNEHIYSTKNSPTTGLVLPFSPPVSTLAPFQLLPSIALDISPISRIPDLTSDGAPQACLADQAFEERSSHRSRSVPLLRSQSLSSNRNLDLKRPLPASSFAGDKKDRRIRKMSRRSEGSSGG</sequence>
<dbReference type="Proteomes" id="UP001163828">
    <property type="component" value="Unassembled WGS sequence"/>
</dbReference>
<evidence type="ECO:0000313" key="2">
    <source>
        <dbReference type="EMBL" id="KAJ3993603.1"/>
    </source>
</evidence>
<dbReference type="EMBL" id="MU790754">
    <property type="protein sequence ID" value="KAJ3993603.1"/>
    <property type="molecule type" value="Genomic_DNA"/>
</dbReference>
<name>A0ABQ8Q4Z3_9AGAR</name>
<evidence type="ECO:0000313" key="3">
    <source>
        <dbReference type="Proteomes" id="UP001163828"/>
    </source>
</evidence>
<protein>
    <submittedName>
        <fullName evidence="2">Uncharacterized protein</fullName>
    </submittedName>
</protein>
<proteinExistence type="predicted"/>
<reference evidence="2" key="1">
    <citation type="submission" date="2022-08" db="EMBL/GenBank/DDBJ databases">
        <authorList>
            <consortium name="DOE Joint Genome Institute"/>
            <person name="Min B."/>
            <person name="Riley R."/>
            <person name="Sierra-Patev S."/>
            <person name="Naranjo-Ortiz M."/>
            <person name="Looney B."/>
            <person name="Konkel Z."/>
            <person name="Slot J.C."/>
            <person name="Sakamoto Y."/>
            <person name="Steenwyk J.L."/>
            <person name="Rokas A."/>
            <person name="Carro J."/>
            <person name="Camarero S."/>
            <person name="Ferreira P."/>
            <person name="Molpeceres G."/>
            <person name="Ruiz-Duenas F.J."/>
            <person name="Serrano A."/>
            <person name="Henrissat B."/>
            <person name="Drula E."/>
            <person name="Hughes K.W."/>
            <person name="Mata J.L."/>
            <person name="Ishikawa N.K."/>
            <person name="Vargas-Isla R."/>
            <person name="Ushijima S."/>
            <person name="Smith C.A."/>
            <person name="Ahrendt S."/>
            <person name="Andreopoulos W."/>
            <person name="He G."/>
            <person name="Labutti K."/>
            <person name="Lipzen A."/>
            <person name="Ng V."/>
            <person name="Sandor L."/>
            <person name="Barry K."/>
            <person name="Martinez A.T."/>
            <person name="Xiao Y."/>
            <person name="Gibbons J.G."/>
            <person name="Terashima K."/>
            <person name="Hibbett D.S."/>
            <person name="Grigoriev I.V."/>
        </authorList>
    </citation>
    <scope>NUCLEOTIDE SEQUENCE</scope>
    <source>
        <strain evidence="2">TFB10827</strain>
    </source>
</reference>
<evidence type="ECO:0000256" key="1">
    <source>
        <dbReference type="SAM" id="MobiDB-lite"/>
    </source>
</evidence>
<feature type="compositionally biased region" description="Low complexity" evidence="1">
    <location>
        <begin position="468"/>
        <end position="479"/>
    </location>
</feature>
<accession>A0ABQ8Q4Z3</accession>
<feature type="region of interest" description="Disordered" evidence="1">
    <location>
        <begin position="454"/>
        <end position="513"/>
    </location>
</feature>